<dbReference type="Proteomes" id="UP001642540">
    <property type="component" value="Unassembled WGS sequence"/>
</dbReference>
<gene>
    <name evidence="1" type="ORF">ODALV1_LOCUS14094</name>
</gene>
<evidence type="ECO:0000313" key="1">
    <source>
        <dbReference type="EMBL" id="CAL8110263.1"/>
    </source>
</evidence>
<comment type="caution">
    <text evidence="1">The sequence shown here is derived from an EMBL/GenBank/DDBJ whole genome shotgun (WGS) entry which is preliminary data.</text>
</comment>
<keyword evidence="2" id="KW-1185">Reference proteome</keyword>
<name>A0ABP1QR09_9HEXA</name>
<organism evidence="1 2">
    <name type="scientific">Orchesella dallaii</name>
    <dbReference type="NCBI Taxonomy" id="48710"/>
    <lineage>
        <taxon>Eukaryota</taxon>
        <taxon>Metazoa</taxon>
        <taxon>Ecdysozoa</taxon>
        <taxon>Arthropoda</taxon>
        <taxon>Hexapoda</taxon>
        <taxon>Collembola</taxon>
        <taxon>Entomobryomorpha</taxon>
        <taxon>Entomobryoidea</taxon>
        <taxon>Orchesellidae</taxon>
        <taxon>Orchesellinae</taxon>
        <taxon>Orchesella</taxon>
    </lineage>
</organism>
<reference evidence="1 2" key="1">
    <citation type="submission" date="2024-08" db="EMBL/GenBank/DDBJ databases">
        <authorList>
            <person name="Cucini C."/>
            <person name="Frati F."/>
        </authorList>
    </citation>
    <scope>NUCLEOTIDE SEQUENCE [LARGE SCALE GENOMIC DNA]</scope>
</reference>
<protein>
    <submittedName>
        <fullName evidence="1">Uncharacterized protein</fullName>
    </submittedName>
</protein>
<proteinExistence type="predicted"/>
<sequence>MDRVMALSPCRSLEDDGHDGHSTHQHIFLKEVDVGLRFVTEKRISNLNFKLKLGGSHSSIDVKRKLCS</sequence>
<evidence type="ECO:0000313" key="2">
    <source>
        <dbReference type="Proteomes" id="UP001642540"/>
    </source>
</evidence>
<accession>A0ABP1QR09</accession>
<dbReference type="EMBL" id="CAXLJM020000043">
    <property type="protein sequence ID" value="CAL8110263.1"/>
    <property type="molecule type" value="Genomic_DNA"/>
</dbReference>